<organism evidence="2">
    <name type="scientific">Cladocopium goreaui</name>
    <dbReference type="NCBI Taxonomy" id="2562237"/>
    <lineage>
        <taxon>Eukaryota</taxon>
        <taxon>Sar</taxon>
        <taxon>Alveolata</taxon>
        <taxon>Dinophyceae</taxon>
        <taxon>Suessiales</taxon>
        <taxon>Symbiodiniaceae</taxon>
        <taxon>Cladocopium</taxon>
    </lineage>
</organism>
<dbReference type="EMBL" id="CAMXCT010000879">
    <property type="protein sequence ID" value="CAI3984302.1"/>
    <property type="molecule type" value="Genomic_DNA"/>
</dbReference>
<sequence>MKQLECALASADGSAQSWNEVYQHPKPCASLKAYKKRFRLTQKIETEALESLEGRHVLESLPHDCGLKPGMLEKYVAACGLDVDIGVGSLVLALNRLEGVVTLSSCNSFHVGAHEDKEEALVAFTGPKDLAQRLQRDLGDHFRCSREDVVQPQKVGMRAQKFASYIVFSDALKDGRPDAVQRMRDMMMLAERVDQLVRSPLDGETWQAPPVGAWDGLAMEVSVEEAELKRLGQQWSQGKPCRVSVVKAFPADELDDLRDQLVSELKGLQAIETQHSGSGAAFLRDRGNDHSTESIACDI</sequence>
<evidence type="ECO:0000313" key="3">
    <source>
        <dbReference type="EMBL" id="CAL4771614.1"/>
    </source>
</evidence>
<comment type="caution">
    <text evidence="2">The sequence shown here is derived from an EMBL/GenBank/DDBJ whole genome shotgun (WGS) entry which is preliminary data.</text>
</comment>
<reference evidence="3 4" key="2">
    <citation type="submission" date="2024-05" db="EMBL/GenBank/DDBJ databases">
        <authorList>
            <person name="Chen Y."/>
            <person name="Shah S."/>
            <person name="Dougan E. K."/>
            <person name="Thang M."/>
            <person name="Chan C."/>
        </authorList>
    </citation>
    <scope>NUCLEOTIDE SEQUENCE [LARGE SCALE GENOMIC DNA]</scope>
</reference>
<reference evidence="2" key="1">
    <citation type="submission" date="2022-10" db="EMBL/GenBank/DDBJ databases">
        <authorList>
            <person name="Chen Y."/>
            <person name="Dougan E. K."/>
            <person name="Chan C."/>
            <person name="Rhodes N."/>
            <person name="Thang M."/>
        </authorList>
    </citation>
    <scope>NUCLEOTIDE SEQUENCE</scope>
</reference>
<accession>A0A9P1C2J4</accession>
<gene>
    <name evidence="2" type="ORF">C1SCF055_LOCUS11845</name>
</gene>
<name>A0A9P1C2J4_9DINO</name>
<feature type="region of interest" description="Disordered" evidence="1">
    <location>
        <begin position="280"/>
        <end position="299"/>
    </location>
</feature>
<protein>
    <submittedName>
        <fullName evidence="3">Prolyl 3-hydroxylase OGFOD1</fullName>
    </submittedName>
</protein>
<dbReference type="EMBL" id="CAMXCT030000879">
    <property type="protein sequence ID" value="CAL4771614.1"/>
    <property type="molecule type" value="Genomic_DNA"/>
</dbReference>
<dbReference type="EMBL" id="CAMXCT020000879">
    <property type="protein sequence ID" value="CAL1137677.1"/>
    <property type="molecule type" value="Genomic_DNA"/>
</dbReference>
<keyword evidence="4" id="KW-1185">Reference proteome</keyword>
<evidence type="ECO:0000313" key="2">
    <source>
        <dbReference type="EMBL" id="CAI3984302.1"/>
    </source>
</evidence>
<feature type="compositionally biased region" description="Basic and acidic residues" evidence="1">
    <location>
        <begin position="283"/>
        <end position="292"/>
    </location>
</feature>
<evidence type="ECO:0000256" key="1">
    <source>
        <dbReference type="SAM" id="MobiDB-lite"/>
    </source>
</evidence>
<proteinExistence type="predicted"/>
<dbReference type="OrthoDB" id="430522at2759"/>
<evidence type="ECO:0000313" key="4">
    <source>
        <dbReference type="Proteomes" id="UP001152797"/>
    </source>
</evidence>
<dbReference type="Proteomes" id="UP001152797">
    <property type="component" value="Unassembled WGS sequence"/>
</dbReference>
<dbReference type="AlphaFoldDB" id="A0A9P1C2J4"/>